<name>A0A0F7SXW5_PHARH</name>
<dbReference type="Pfam" id="PF13462">
    <property type="entry name" value="Thioredoxin_4"/>
    <property type="match status" value="1"/>
</dbReference>
<protein>
    <submittedName>
        <fullName evidence="2">Thioredoxin-like fold</fullName>
    </submittedName>
</protein>
<organism evidence="2">
    <name type="scientific">Phaffia rhodozyma</name>
    <name type="common">Yeast</name>
    <name type="synonym">Xanthophyllomyces dendrorhous</name>
    <dbReference type="NCBI Taxonomy" id="264483"/>
    <lineage>
        <taxon>Eukaryota</taxon>
        <taxon>Fungi</taxon>
        <taxon>Dikarya</taxon>
        <taxon>Basidiomycota</taxon>
        <taxon>Agaricomycotina</taxon>
        <taxon>Tremellomycetes</taxon>
        <taxon>Cystofilobasidiales</taxon>
        <taxon>Mrakiaceae</taxon>
        <taxon>Phaffia</taxon>
    </lineage>
</organism>
<reference evidence="2" key="1">
    <citation type="submission" date="2014-08" db="EMBL/GenBank/DDBJ databases">
        <authorList>
            <person name="Sharma Rahul"/>
            <person name="Thines Marco"/>
        </authorList>
    </citation>
    <scope>NUCLEOTIDE SEQUENCE</scope>
</reference>
<dbReference type="PANTHER" id="PTHR33875">
    <property type="entry name" value="OS09G0542200 PROTEIN"/>
    <property type="match status" value="1"/>
</dbReference>
<dbReference type="PANTHER" id="PTHR33875:SF2">
    <property type="entry name" value="ACR183CP"/>
    <property type="match status" value="1"/>
</dbReference>
<dbReference type="EMBL" id="LN483332">
    <property type="protein sequence ID" value="CED85619.1"/>
    <property type="molecule type" value="Genomic_DNA"/>
</dbReference>
<evidence type="ECO:0000313" key="2">
    <source>
        <dbReference type="EMBL" id="CED85619.1"/>
    </source>
</evidence>
<dbReference type="InterPro" id="IPR012336">
    <property type="entry name" value="Thioredoxin-like_fold"/>
</dbReference>
<accession>A0A0F7SXW5</accession>
<sequence length="205" mass="22863">MSLKPSLSFLRIGSPSSPHTLEVWIDYLCPFSAKIVKSLDENVLPLINQGGKYESKVQLIIRLQPQPWHGSSTYLHESALAFGKVEPTKFWEYTTFLFENQTAFFDIPSSGLTVVQIREKLQDLAGKVLSNPSQKSQILELITPKTTPNGGVSVTDDLKYNIKIGRQNGIHVTPTALFDGLIDNSVSSSFGKAEWEKFFTENVTI</sequence>
<dbReference type="InterPro" id="IPR036249">
    <property type="entry name" value="Thioredoxin-like_sf"/>
</dbReference>
<dbReference type="Gene3D" id="3.40.30.10">
    <property type="entry name" value="Glutaredoxin"/>
    <property type="match status" value="1"/>
</dbReference>
<feature type="domain" description="Thioredoxin-like fold" evidence="1">
    <location>
        <begin position="11"/>
        <end position="180"/>
    </location>
</feature>
<dbReference type="AlphaFoldDB" id="A0A0F7SXW5"/>
<evidence type="ECO:0000259" key="1">
    <source>
        <dbReference type="Pfam" id="PF13462"/>
    </source>
</evidence>
<proteinExistence type="predicted"/>
<dbReference type="SUPFAM" id="SSF52833">
    <property type="entry name" value="Thioredoxin-like"/>
    <property type="match status" value="1"/>
</dbReference>